<keyword evidence="7" id="KW-0479">Metal-binding</keyword>
<evidence type="ECO:0000256" key="1">
    <source>
        <dbReference type="ARBA" id="ARBA00001970"/>
    </source>
</evidence>
<dbReference type="AlphaFoldDB" id="A0A2K8UAR3"/>
<evidence type="ECO:0000256" key="9">
    <source>
        <dbReference type="ARBA" id="ARBA00022989"/>
    </source>
</evidence>
<dbReference type="Gene3D" id="1.20.950.20">
    <property type="entry name" value="Transmembrane di-heme cytochromes, Chain C"/>
    <property type="match status" value="1"/>
</dbReference>
<dbReference type="PANTHER" id="PTHR30529:SF1">
    <property type="entry name" value="CYTOCHROME B561 HOMOLOG 2"/>
    <property type="match status" value="1"/>
</dbReference>
<feature type="transmembrane region" description="Helical" evidence="13">
    <location>
        <begin position="12"/>
        <end position="32"/>
    </location>
</feature>
<feature type="transmembrane region" description="Helical" evidence="13">
    <location>
        <begin position="44"/>
        <end position="65"/>
    </location>
</feature>
<dbReference type="InterPro" id="IPR016174">
    <property type="entry name" value="Di-haem_cyt_TM"/>
</dbReference>
<keyword evidence="5" id="KW-0349">Heme</keyword>
<dbReference type="GO" id="GO:0020037">
    <property type="term" value="F:heme binding"/>
    <property type="evidence" value="ECO:0007669"/>
    <property type="project" value="TreeGrafter"/>
</dbReference>
<comment type="subcellular location">
    <subcellularLocation>
        <location evidence="2">Cell membrane</location>
        <topology evidence="2">Multi-pass membrane protein</topology>
    </subcellularLocation>
</comment>
<keyword evidence="16" id="KW-1185">Reference proteome</keyword>
<feature type="domain" description="Cytochrome b561 bacterial/Ni-hydrogenase" evidence="14">
    <location>
        <begin position="6"/>
        <end position="175"/>
    </location>
</feature>
<dbReference type="GO" id="GO:0022904">
    <property type="term" value="P:respiratory electron transport chain"/>
    <property type="evidence" value="ECO:0007669"/>
    <property type="project" value="InterPro"/>
</dbReference>
<feature type="transmembrane region" description="Helical" evidence="13">
    <location>
        <begin position="142"/>
        <end position="159"/>
    </location>
</feature>
<evidence type="ECO:0000256" key="2">
    <source>
        <dbReference type="ARBA" id="ARBA00004651"/>
    </source>
</evidence>
<evidence type="ECO:0000256" key="3">
    <source>
        <dbReference type="ARBA" id="ARBA00022448"/>
    </source>
</evidence>
<evidence type="ECO:0000256" key="13">
    <source>
        <dbReference type="SAM" id="Phobius"/>
    </source>
</evidence>
<sequence>MTPMTRYTWPAMTAHWTIAALILVALPLGWYMHDLPLSPTKLRLFSYHKWIGVTVLLLFVPRLLIRLRYPPPAPLPAPAWQRRMAALTHGILYLLMAAVPLSGWLMSSAKGFPVVYLGVLPLPDLVSKDSALGDWLKAAHETLSFALLGLILLHVAAALKHQLIERDGTLWRMLPLGKLRRAQAGKAQFRRK</sequence>
<dbReference type="Pfam" id="PF01292">
    <property type="entry name" value="Ni_hydr_CYTB"/>
    <property type="match status" value="1"/>
</dbReference>
<keyword evidence="4" id="KW-1003">Cell membrane</keyword>
<keyword evidence="11 13" id="KW-0472">Membrane</keyword>
<protein>
    <submittedName>
        <fullName evidence="15">Cytochrome b</fullName>
    </submittedName>
</protein>
<gene>
    <name evidence="15" type="ORF">THSYN_17875</name>
</gene>
<accession>A0A2K8UAR3</accession>
<dbReference type="RefSeq" id="WP_100920347.1">
    <property type="nucleotide sequence ID" value="NZ_CP020370.1"/>
</dbReference>
<evidence type="ECO:0000256" key="4">
    <source>
        <dbReference type="ARBA" id="ARBA00022475"/>
    </source>
</evidence>
<dbReference type="SUPFAM" id="SSF81342">
    <property type="entry name" value="Transmembrane di-heme cytochromes"/>
    <property type="match status" value="1"/>
</dbReference>
<name>A0A2K8UAR3_9GAMM</name>
<evidence type="ECO:0000313" key="15">
    <source>
        <dbReference type="EMBL" id="AUB82627.1"/>
    </source>
</evidence>
<keyword evidence="3" id="KW-0813">Transport</keyword>
<comment type="similarity">
    <text evidence="12">Belongs to the cytochrome b561 family.</text>
</comment>
<keyword evidence="6 13" id="KW-0812">Transmembrane</keyword>
<organism evidence="15 16">
    <name type="scientific">Candidatus Thiodictyon syntrophicum</name>
    <dbReference type="NCBI Taxonomy" id="1166950"/>
    <lineage>
        <taxon>Bacteria</taxon>
        <taxon>Pseudomonadati</taxon>
        <taxon>Pseudomonadota</taxon>
        <taxon>Gammaproteobacteria</taxon>
        <taxon>Chromatiales</taxon>
        <taxon>Chromatiaceae</taxon>
        <taxon>Thiodictyon</taxon>
    </lineage>
</organism>
<comment type="cofactor">
    <cofactor evidence="1">
        <name>heme b</name>
        <dbReference type="ChEBI" id="CHEBI:60344"/>
    </cofactor>
</comment>
<dbReference type="InterPro" id="IPR052168">
    <property type="entry name" value="Cytochrome_b561_oxidase"/>
</dbReference>
<keyword evidence="8" id="KW-0249">Electron transport</keyword>
<reference evidence="15 16" key="1">
    <citation type="submission" date="2017-03" db="EMBL/GenBank/DDBJ databases">
        <title>Complete genome sequence of Candidatus 'Thiodictyon syntrophicum' sp. nov. strain Cad16T, a photolithoautotroph purple sulfur bacterium isolated from an alpine meromictic lake.</title>
        <authorList>
            <person name="Luedin S.M."/>
            <person name="Pothier J.F."/>
            <person name="Danza F."/>
            <person name="Storelli N."/>
            <person name="Wittwer M."/>
            <person name="Tonolla M."/>
        </authorList>
    </citation>
    <scope>NUCLEOTIDE SEQUENCE [LARGE SCALE GENOMIC DNA]</scope>
    <source>
        <strain evidence="15 16">Cad16T</strain>
    </source>
</reference>
<dbReference type="KEGG" id="tsy:THSYN_17875"/>
<evidence type="ECO:0000256" key="10">
    <source>
        <dbReference type="ARBA" id="ARBA00023004"/>
    </source>
</evidence>
<evidence type="ECO:0000259" key="14">
    <source>
        <dbReference type="Pfam" id="PF01292"/>
    </source>
</evidence>
<dbReference type="GO" id="GO:0005886">
    <property type="term" value="C:plasma membrane"/>
    <property type="evidence" value="ECO:0007669"/>
    <property type="project" value="UniProtKB-SubCell"/>
</dbReference>
<dbReference type="EMBL" id="CP020370">
    <property type="protein sequence ID" value="AUB82627.1"/>
    <property type="molecule type" value="Genomic_DNA"/>
</dbReference>
<evidence type="ECO:0000256" key="12">
    <source>
        <dbReference type="ARBA" id="ARBA00037975"/>
    </source>
</evidence>
<keyword evidence="9 13" id="KW-1133">Transmembrane helix</keyword>
<evidence type="ECO:0000256" key="8">
    <source>
        <dbReference type="ARBA" id="ARBA00022982"/>
    </source>
</evidence>
<keyword evidence="10" id="KW-0408">Iron</keyword>
<evidence type="ECO:0000256" key="11">
    <source>
        <dbReference type="ARBA" id="ARBA00023136"/>
    </source>
</evidence>
<evidence type="ECO:0000256" key="7">
    <source>
        <dbReference type="ARBA" id="ARBA00022723"/>
    </source>
</evidence>
<feature type="transmembrane region" description="Helical" evidence="13">
    <location>
        <begin position="86"/>
        <end position="106"/>
    </location>
</feature>
<evidence type="ECO:0000313" key="16">
    <source>
        <dbReference type="Proteomes" id="UP000232638"/>
    </source>
</evidence>
<dbReference type="GO" id="GO:0009055">
    <property type="term" value="F:electron transfer activity"/>
    <property type="evidence" value="ECO:0007669"/>
    <property type="project" value="InterPro"/>
</dbReference>
<dbReference type="OrthoDB" id="9793784at2"/>
<evidence type="ECO:0000256" key="6">
    <source>
        <dbReference type="ARBA" id="ARBA00022692"/>
    </source>
</evidence>
<evidence type="ECO:0000256" key="5">
    <source>
        <dbReference type="ARBA" id="ARBA00022617"/>
    </source>
</evidence>
<dbReference type="InterPro" id="IPR011577">
    <property type="entry name" value="Cyt_b561_bac/Ni-Hgenase"/>
</dbReference>
<dbReference type="PANTHER" id="PTHR30529">
    <property type="entry name" value="CYTOCHROME B561"/>
    <property type="match status" value="1"/>
</dbReference>
<dbReference type="Proteomes" id="UP000232638">
    <property type="component" value="Chromosome"/>
</dbReference>
<proteinExistence type="inferred from homology"/>
<dbReference type="GO" id="GO:0046872">
    <property type="term" value="F:metal ion binding"/>
    <property type="evidence" value="ECO:0007669"/>
    <property type="project" value="UniProtKB-KW"/>
</dbReference>